<dbReference type="AlphaFoldDB" id="A0A9P6IFG7"/>
<reference evidence="2" key="2">
    <citation type="submission" date="2020-11" db="EMBL/GenBank/DDBJ databases">
        <title>Whole genome sequencing of Colletotrichum sp.</title>
        <authorList>
            <person name="Li H."/>
        </authorList>
    </citation>
    <scope>NUCLEOTIDE SEQUENCE</scope>
    <source>
        <strain evidence="2">CkLH20</strain>
    </source>
</reference>
<organism evidence="2 3">
    <name type="scientific">Colletotrichum karsti</name>
    <dbReference type="NCBI Taxonomy" id="1095194"/>
    <lineage>
        <taxon>Eukaryota</taxon>
        <taxon>Fungi</taxon>
        <taxon>Dikarya</taxon>
        <taxon>Ascomycota</taxon>
        <taxon>Pezizomycotina</taxon>
        <taxon>Sordariomycetes</taxon>
        <taxon>Hypocreomycetidae</taxon>
        <taxon>Glomerellales</taxon>
        <taxon>Glomerellaceae</taxon>
        <taxon>Colletotrichum</taxon>
        <taxon>Colletotrichum boninense species complex</taxon>
    </lineage>
</organism>
<keyword evidence="3" id="KW-1185">Reference proteome</keyword>
<gene>
    <name evidence="2" type="ORF">CkaCkLH20_01988</name>
</gene>
<feature type="region of interest" description="Disordered" evidence="1">
    <location>
        <begin position="1"/>
        <end position="32"/>
    </location>
</feature>
<dbReference type="Proteomes" id="UP000781932">
    <property type="component" value="Unassembled WGS sequence"/>
</dbReference>
<proteinExistence type="predicted"/>
<evidence type="ECO:0000313" key="3">
    <source>
        <dbReference type="Proteomes" id="UP000781932"/>
    </source>
</evidence>
<dbReference type="GeneID" id="62157781"/>
<dbReference type="RefSeq" id="XP_038750407.1">
    <property type="nucleotide sequence ID" value="XM_038884707.1"/>
</dbReference>
<dbReference type="EMBL" id="JAATWM020000004">
    <property type="protein sequence ID" value="KAF9880946.1"/>
    <property type="molecule type" value="Genomic_DNA"/>
</dbReference>
<feature type="region of interest" description="Disordered" evidence="1">
    <location>
        <begin position="55"/>
        <end position="81"/>
    </location>
</feature>
<protein>
    <submittedName>
        <fullName evidence="2">Uncharacterized protein</fullName>
    </submittedName>
</protein>
<evidence type="ECO:0000313" key="2">
    <source>
        <dbReference type="EMBL" id="KAF9880946.1"/>
    </source>
</evidence>
<accession>A0A9P6IFG7</accession>
<sequence length="147" mass="15904">MSSSTPSGGQKRRREEPEHLGSSIAVDTEESSSSAIDYNLLATTLVANNLLATPSESSPMTLQRSSEQHQPSQLSPFPPFPVDFSDLNPEAQRRYLISVCRVLAANGPATATDRAAYPNDASIQTLDSLFATLYTTAEAIELLTRDM</sequence>
<feature type="compositionally biased region" description="Polar residues" evidence="1">
    <location>
        <begin position="55"/>
        <end position="69"/>
    </location>
</feature>
<name>A0A9P6IFG7_9PEZI</name>
<comment type="caution">
    <text evidence="2">The sequence shown here is derived from an EMBL/GenBank/DDBJ whole genome shotgun (WGS) entry which is preliminary data.</text>
</comment>
<evidence type="ECO:0000256" key="1">
    <source>
        <dbReference type="SAM" id="MobiDB-lite"/>
    </source>
</evidence>
<reference evidence="2" key="1">
    <citation type="submission" date="2020-03" db="EMBL/GenBank/DDBJ databases">
        <authorList>
            <person name="He L."/>
        </authorList>
    </citation>
    <scope>NUCLEOTIDE SEQUENCE</scope>
    <source>
        <strain evidence="2">CkLH20</strain>
    </source>
</reference>
<dbReference type="OrthoDB" id="10466475at2759"/>